<gene>
    <name evidence="1" type="ORF">F8566_20270</name>
</gene>
<keyword evidence="2" id="KW-1185">Reference proteome</keyword>
<dbReference type="EMBL" id="WBMT01000009">
    <property type="protein sequence ID" value="KAB2347350.1"/>
    <property type="molecule type" value="Genomic_DNA"/>
</dbReference>
<sequence length="142" mass="14990">MPVAAARPHTDAVVSMGTSAGLLIGRGKPPEGAGWQGEPGASTFEAYVALFPMTGDVDADLGDPAHYFDYGCQFTCVAATQEGAEAVSDAIKATFVNAKLIIPGRASYRGQLQVDRPASRDDRTAPPLHYAVLQITWRTQPA</sequence>
<proteinExistence type="predicted"/>
<dbReference type="RefSeq" id="WP_151562102.1">
    <property type="nucleotide sequence ID" value="NZ_WBMT01000009.1"/>
</dbReference>
<evidence type="ECO:0000313" key="2">
    <source>
        <dbReference type="Proteomes" id="UP000468735"/>
    </source>
</evidence>
<evidence type="ECO:0008006" key="3">
    <source>
        <dbReference type="Google" id="ProtNLM"/>
    </source>
</evidence>
<evidence type="ECO:0000313" key="1">
    <source>
        <dbReference type="EMBL" id="KAB2347350.1"/>
    </source>
</evidence>
<dbReference type="AlphaFoldDB" id="A0A6H9YT61"/>
<name>A0A6H9YT61_9ACTN</name>
<dbReference type="Proteomes" id="UP000468735">
    <property type="component" value="Unassembled WGS sequence"/>
</dbReference>
<protein>
    <recommendedName>
        <fullName evidence="3">DUF3168 domain-containing protein</fullName>
    </recommendedName>
</protein>
<organism evidence="1 2">
    <name type="scientific">Actinomadura rudentiformis</name>
    <dbReference type="NCBI Taxonomy" id="359158"/>
    <lineage>
        <taxon>Bacteria</taxon>
        <taxon>Bacillati</taxon>
        <taxon>Actinomycetota</taxon>
        <taxon>Actinomycetes</taxon>
        <taxon>Streptosporangiales</taxon>
        <taxon>Thermomonosporaceae</taxon>
        <taxon>Actinomadura</taxon>
    </lineage>
</organism>
<accession>A0A6H9YT61</accession>
<reference evidence="1 2" key="1">
    <citation type="submission" date="2019-09" db="EMBL/GenBank/DDBJ databases">
        <title>Actinomadura physcomitrii sp. nov., a novel actinomycete isolated from moss [Physcomitrium sphaericum (Ludw) Fuernr].</title>
        <authorList>
            <person name="Zhuang X."/>
            <person name="Liu C."/>
        </authorList>
    </citation>
    <scope>NUCLEOTIDE SEQUENCE [LARGE SCALE GENOMIC DNA]</scope>
    <source>
        <strain evidence="1 2">HMC1</strain>
    </source>
</reference>
<comment type="caution">
    <text evidence="1">The sequence shown here is derived from an EMBL/GenBank/DDBJ whole genome shotgun (WGS) entry which is preliminary data.</text>
</comment>
<dbReference type="OrthoDB" id="3539442at2"/>